<dbReference type="GO" id="GO:0016787">
    <property type="term" value="F:hydrolase activity"/>
    <property type="evidence" value="ECO:0007669"/>
    <property type="project" value="UniProtKB-KW"/>
</dbReference>
<keyword evidence="1" id="KW-0479">Metal-binding</keyword>
<sequence length="440" mass="49817">MSSYSIALLLPLPHLPLRVPLLRLTKILPIGSARLECESCELGKHHRASFPPRVEKRSSSPFTLVHSDIWGPCRFESLRGFRYFITFVDDYSRMTWVYLLKDRSQVPTIMTSFYNEIFTQFSVHIRILRTDNALEFVQKSVSDFCNSKGILHQTSCPYTSQQNGVAERKHCHLLDVARTIMTHIHVPKSYWGDVVLTACYLINRMPSNVLNGDTSYSCLFPDKPLFGIAPRVFRKGIGVMILSLVEPPTHPLQVYSRRNRSTNTTLIVPPNLPPTAAPGNPSATPANDLPIALRKGKRSCTAHPLANSLSFQNLSPNYRAFSISLSSVSIPNTYCEALRHPAWKMVMDDEMSALISRGTWELVEVPPNADIVACRWVFTLKFRADGTLDVNLNWPMYKMDIKNAFLYGDLNETVYGYVAQGEKQRMVCKLKKAIYGLKQV</sequence>
<reference evidence="4" key="1">
    <citation type="submission" date="2020-06" db="EMBL/GenBank/DDBJ databases">
        <authorList>
            <person name="Li T."/>
            <person name="Hu X."/>
            <person name="Zhang T."/>
            <person name="Song X."/>
            <person name="Zhang H."/>
            <person name="Dai N."/>
            <person name="Sheng W."/>
            <person name="Hou X."/>
            <person name="Wei L."/>
        </authorList>
    </citation>
    <scope>NUCLEOTIDE SEQUENCE</scope>
    <source>
        <strain evidence="4">K16</strain>
        <tissue evidence="4">Leaf</tissue>
    </source>
</reference>
<proteinExistence type="predicted"/>
<evidence type="ECO:0000259" key="3">
    <source>
        <dbReference type="PROSITE" id="PS50994"/>
    </source>
</evidence>
<dbReference type="Gene3D" id="3.30.420.10">
    <property type="entry name" value="Ribonuclease H-like superfamily/Ribonuclease H"/>
    <property type="match status" value="1"/>
</dbReference>
<dbReference type="GO" id="GO:0003676">
    <property type="term" value="F:nucleic acid binding"/>
    <property type="evidence" value="ECO:0007669"/>
    <property type="project" value="InterPro"/>
</dbReference>
<accession>A0AAE1X887</accession>
<dbReference type="PROSITE" id="PS50994">
    <property type="entry name" value="INTEGRASE"/>
    <property type="match status" value="1"/>
</dbReference>
<keyword evidence="5" id="KW-1185">Reference proteome</keyword>
<gene>
    <name evidence="4" type="ORF">Sango_0662400</name>
</gene>
<dbReference type="InterPro" id="IPR036397">
    <property type="entry name" value="RNaseH_sf"/>
</dbReference>
<evidence type="ECO:0000256" key="1">
    <source>
        <dbReference type="ARBA" id="ARBA00022723"/>
    </source>
</evidence>
<dbReference type="Pfam" id="PF07727">
    <property type="entry name" value="RVT_2"/>
    <property type="match status" value="1"/>
</dbReference>
<dbReference type="PANTHER" id="PTHR42648:SF22">
    <property type="entry name" value="REVERSE TRANSCRIPTASE TY1_COPIA-TYPE DOMAIN-CONTAINING PROTEIN"/>
    <property type="match status" value="1"/>
</dbReference>
<protein>
    <submittedName>
        <fullName evidence="4">Retrovirus-related Pol polyprotein from transposon TNT 1-94</fullName>
    </submittedName>
</protein>
<dbReference type="PANTHER" id="PTHR42648">
    <property type="entry name" value="TRANSPOSASE, PUTATIVE-RELATED"/>
    <property type="match status" value="1"/>
</dbReference>
<evidence type="ECO:0000256" key="2">
    <source>
        <dbReference type="ARBA" id="ARBA00022801"/>
    </source>
</evidence>
<dbReference type="SUPFAM" id="SSF53098">
    <property type="entry name" value="Ribonuclease H-like"/>
    <property type="match status" value="1"/>
</dbReference>
<dbReference type="AlphaFoldDB" id="A0AAE1X887"/>
<organism evidence="4 5">
    <name type="scientific">Sesamum angolense</name>
    <dbReference type="NCBI Taxonomy" id="2727404"/>
    <lineage>
        <taxon>Eukaryota</taxon>
        <taxon>Viridiplantae</taxon>
        <taxon>Streptophyta</taxon>
        <taxon>Embryophyta</taxon>
        <taxon>Tracheophyta</taxon>
        <taxon>Spermatophyta</taxon>
        <taxon>Magnoliopsida</taxon>
        <taxon>eudicotyledons</taxon>
        <taxon>Gunneridae</taxon>
        <taxon>Pentapetalae</taxon>
        <taxon>asterids</taxon>
        <taxon>lamiids</taxon>
        <taxon>Lamiales</taxon>
        <taxon>Pedaliaceae</taxon>
        <taxon>Sesamum</taxon>
    </lineage>
</organism>
<dbReference type="InterPro" id="IPR039537">
    <property type="entry name" value="Retrotran_Ty1/copia-like"/>
</dbReference>
<comment type="caution">
    <text evidence="4">The sequence shown here is derived from an EMBL/GenBank/DDBJ whole genome shotgun (WGS) entry which is preliminary data.</text>
</comment>
<dbReference type="InterPro" id="IPR012337">
    <property type="entry name" value="RNaseH-like_sf"/>
</dbReference>
<evidence type="ECO:0000313" key="4">
    <source>
        <dbReference type="EMBL" id="KAK4406559.1"/>
    </source>
</evidence>
<dbReference type="InterPro" id="IPR013103">
    <property type="entry name" value="RVT_2"/>
</dbReference>
<dbReference type="InterPro" id="IPR001584">
    <property type="entry name" value="Integrase_cat-core"/>
</dbReference>
<name>A0AAE1X887_9LAMI</name>
<dbReference type="GO" id="GO:0046872">
    <property type="term" value="F:metal ion binding"/>
    <property type="evidence" value="ECO:0007669"/>
    <property type="project" value="UniProtKB-KW"/>
</dbReference>
<dbReference type="Pfam" id="PF00665">
    <property type="entry name" value="rve"/>
    <property type="match status" value="1"/>
</dbReference>
<dbReference type="EMBL" id="JACGWL010000003">
    <property type="protein sequence ID" value="KAK4406559.1"/>
    <property type="molecule type" value="Genomic_DNA"/>
</dbReference>
<keyword evidence="2" id="KW-0378">Hydrolase</keyword>
<evidence type="ECO:0000313" key="5">
    <source>
        <dbReference type="Proteomes" id="UP001289374"/>
    </source>
</evidence>
<dbReference type="Proteomes" id="UP001289374">
    <property type="component" value="Unassembled WGS sequence"/>
</dbReference>
<reference evidence="4" key="2">
    <citation type="journal article" date="2024" name="Plant">
        <title>Genomic evolution and insights into agronomic trait innovations of Sesamum species.</title>
        <authorList>
            <person name="Miao H."/>
            <person name="Wang L."/>
            <person name="Qu L."/>
            <person name="Liu H."/>
            <person name="Sun Y."/>
            <person name="Le M."/>
            <person name="Wang Q."/>
            <person name="Wei S."/>
            <person name="Zheng Y."/>
            <person name="Lin W."/>
            <person name="Duan Y."/>
            <person name="Cao H."/>
            <person name="Xiong S."/>
            <person name="Wang X."/>
            <person name="Wei L."/>
            <person name="Li C."/>
            <person name="Ma Q."/>
            <person name="Ju M."/>
            <person name="Zhao R."/>
            <person name="Li G."/>
            <person name="Mu C."/>
            <person name="Tian Q."/>
            <person name="Mei H."/>
            <person name="Zhang T."/>
            <person name="Gao T."/>
            <person name="Zhang H."/>
        </authorList>
    </citation>
    <scope>NUCLEOTIDE SEQUENCE</scope>
    <source>
        <strain evidence="4">K16</strain>
    </source>
</reference>
<feature type="domain" description="Integrase catalytic" evidence="3">
    <location>
        <begin position="57"/>
        <end position="223"/>
    </location>
</feature>
<dbReference type="GO" id="GO:0015074">
    <property type="term" value="P:DNA integration"/>
    <property type="evidence" value="ECO:0007669"/>
    <property type="project" value="InterPro"/>
</dbReference>